<dbReference type="PANTHER" id="PTHR43031">
    <property type="entry name" value="FAD-DEPENDENT OXIDOREDUCTASE"/>
    <property type="match status" value="1"/>
</dbReference>
<evidence type="ECO:0000256" key="1">
    <source>
        <dbReference type="ARBA" id="ARBA00022490"/>
    </source>
</evidence>
<dbReference type="GO" id="GO:0004792">
    <property type="term" value="F:thiosulfate-cyanide sulfurtransferase activity"/>
    <property type="evidence" value="ECO:0007669"/>
    <property type="project" value="InterPro"/>
</dbReference>
<feature type="transmembrane region" description="Helical" evidence="3">
    <location>
        <begin position="12"/>
        <end position="29"/>
    </location>
</feature>
<dbReference type="GO" id="GO:0005737">
    <property type="term" value="C:cytoplasm"/>
    <property type="evidence" value="ECO:0007669"/>
    <property type="project" value="InterPro"/>
</dbReference>
<gene>
    <name evidence="5" type="ORF">METZ01_LOCUS199871</name>
</gene>
<dbReference type="InterPro" id="IPR023695">
    <property type="entry name" value="Thiosulf_sulfurTrfase"/>
</dbReference>
<dbReference type="InterPro" id="IPR050229">
    <property type="entry name" value="GlpE_sulfurtransferase"/>
</dbReference>
<dbReference type="CDD" id="cd01444">
    <property type="entry name" value="GlpE_ST"/>
    <property type="match status" value="1"/>
</dbReference>
<dbReference type="HAMAP" id="MF_01009">
    <property type="entry name" value="Thiosulf_sulfurtr"/>
    <property type="match status" value="1"/>
</dbReference>
<dbReference type="Gene3D" id="3.40.250.10">
    <property type="entry name" value="Rhodanese-like domain"/>
    <property type="match status" value="1"/>
</dbReference>
<evidence type="ECO:0000256" key="2">
    <source>
        <dbReference type="ARBA" id="ARBA00022679"/>
    </source>
</evidence>
<proteinExistence type="inferred from homology"/>
<reference evidence="5" key="1">
    <citation type="submission" date="2018-05" db="EMBL/GenBank/DDBJ databases">
        <authorList>
            <person name="Lanie J.A."/>
            <person name="Ng W.-L."/>
            <person name="Kazmierczak K.M."/>
            <person name="Andrzejewski T.M."/>
            <person name="Davidsen T.M."/>
            <person name="Wayne K.J."/>
            <person name="Tettelin H."/>
            <person name="Glass J.I."/>
            <person name="Rusch D."/>
            <person name="Podicherti R."/>
            <person name="Tsui H.-C.T."/>
            <person name="Winkler M.E."/>
        </authorList>
    </citation>
    <scope>NUCLEOTIDE SEQUENCE</scope>
</reference>
<dbReference type="SMART" id="SM00450">
    <property type="entry name" value="RHOD"/>
    <property type="match status" value="1"/>
</dbReference>
<dbReference type="PROSITE" id="PS50206">
    <property type="entry name" value="RHODANESE_3"/>
    <property type="match status" value="1"/>
</dbReference>
<organism evidence="5">
    <name type="scientific">marine metagenome</name>
    <dbReference type="NCBI Taxonomy" id="408172"/>
    <lineage>
        <taxon>unclassified sequences</taxon>
        <taxon>metagenomes</taxon>
        <taxon>ecological metagenomes</taxon>
    </lineage>
</organism>
<keyword evidence="3" id="KW-0472">Membrane</keyword>
<evidence type="ECO:0000313" key="5">
    <source>
        <dbReference type="EMBL" id="SVB47017.1"/>
    </source>
</evidence>
<dbReference type="SUPFAM" id="SSF52821">
    <property type="entry name" value="Rhodanese/Cell cycle control phosphatase"/>
    <property type="match status" value="1"/>
</dbReference>
<dbReference type="PANTHER" id="PTHR43031:SF6">
    <property type="entry name" value="THIOSULFATE SULFURTRANSFERASE GLPE"/>
    <property type="match status" value="1"/>
</dbReference>
<dbReference type="EMBL" id="UINC01043246">
    <property type="protein sequence ID" value="SVB47017.1"/>
    <property type="molecule type" value="Genomic_DNA"/>
</dbReference>
<feature type="domain" description="Rhodanese" evidence="4">
    <location>
        <begin position="55"/>
        <end position="143"/>
    </location>
</feature>
<dbReference type="NCBIfam" id="NF001195">
    <property type="entry name" value="PRK00162.1"/>
    <property type="match status" value="1"/>
</dbReference>
<dbReference type="InterPro" id="IPR036873">
    <property type="entry name" value="Rhodanese-like_dom_sf"/>
</dbReference>
<name>A0A382EAW7_9ZZZZ</name>
<protein>
    <recommendedName>
        <fullName evidence="4">Rhodanese domain-containing protein</fullName>
    </recommendedName>
</protein>
<dbReference type="Pfam" id="PF00581">
    <property type="entry name" value="Rhodanese"/>
    <property type="match status" value="1"/>
</dbReference>
<sequence>MQKQAVPINSKLCVLFFSNSTCLFLVLKIKSCYIYQKAMAPIKQIDVHQVKQFEEKDSATIVDIRDPASFKAGHIPNAIHLSDGTVEQFIIDTDKNKPLVVYCYHGISSQGAAAYFSEKGFKEVSSMIGGFEGWLSAFPNSTRKA</sequence>
<keyword evidence="2" id="KW-0808">Transferase</keyword>
<dbReference type="InterPro" id="IPR001763">
    <property type="entry name" value="Rhodanese-like_dom"/>
</dbReference>
<evidence type="ECO:0000259" key="4">
    <source>
        <dbReference type="PROSITE" id="PS50206"/>
    </source>
</evidence>
<keyword evidence="1" id="KW-0963">Cytoplasm</keyword>
<keyword evidence="3" id="KW-0812">Transmembrane</keyword>
<accession>A0A382EAW7</accession>
<dbReference type="AlphaFoldDB" id="A0A382EAW7"/>
<keyword evidence="3" id="KW-1133">Transmembrane helix</keyword>
<evidence type="ECO:0000256" key="3">
    <source>
        <dbReference type="SAM" id="Phobius"/>
    </source>
</evidence>